<evidence type="ECO:0000256" key="1">
    <source>
        <dbReference type="SAM" id="Coils"/>
    </source>
</evidence>
<dbReference type="AlphaFoldDB" id="A0A9P3FWH2"/>
<organism evidence="3 4">
    <name type="scientific">Phanerochaete sordida</name>
    <dbReference type="NCBI Taxonomy" id="48140"/>
    <lineage>
        <taxon>Eukaryota</taxon>
        <taxon>Fungi</taxon>
        <taxon>Dikarya</taxon>
        <taxon>Basidiomycota</taxon>
        <taxon>Agaricomycotina</taxon>
        <taxon>Agaricomycetes</taxon>
        <taxon>Polyporales</taxon>
        <taxon>Phanerochaetaceae</taxon>
        <taxon>Phanerochaete</taxon>
    </lineage>
</organism>
<comment type="caution">
    <text evidence="3">The sequence shown here is derived from an EMBL/GenBank/DDBJ whole genome shotgun (WGS) entry which is preliminary data.</text>
</comment>
<feature type="chain" id="PRO_5040247068" description="Peptidase S74 domain-containing protein" evidence="2">
    <location>
        <begin position="18"/>
        <end position="109"/>
    </location>
</feature>
<accession>A0A9P3FWH2</accession>
<protein>
    <recommendedName>
        <fullName evidence="5">Peptidase S74 domain-containing protein</fullName>
    </recommendedName>
</protein>
<evidence type="ECO:0000313" key="4">
    <source>
        <dbReference type="Proteomes" id="UP000703269"/>
    </source>
</evidence>
<name>A0A9P3FWH2_9APHY</name>
<dbReference type="Proteomes" id="UP000703269">
    <property type="component" value="Unassembled WGS sequence"/>
</dbReference>
<evidence type="ECO:0000256" key="2">
    <source>
        <dbReference type="SAM" id="SignalP"/>
    </source>
</evidence>
<feature type="coiled-coil region" evidence="1">
    <location>
        <begin position="80"/>
        <end position="107"/>
    </location>
</feature>
<dbReference type="EMBL" id="BPQB01000001">
    <property type="protein sequence ID" value="GJE84363.1"/>
    <property type="molecule type" value="Genomic_DNA"/>
</dbReference>
<dbReference type="OrthoDB" id="301415at2759"/>
<sequence length="109" mass="12033">MFTLFLLPLAVIGLFEAELDPSKNKWVNAWLSHPDQGEADVPEYRDPAVDGADAAKGLQISRVPFAELVKVFPDTTHSSDAVIVKEVKELKAQIEELKQLLLEKNGSGF</sequence>
<keyword evidence="4" id="KW-1185">Reference proteome</keyword>
<feature type="signal peptide" evidence="2">
    <location>
        <begin position="1"/>
        <end position="17"/>
    </location>
</feature>
<keyword evidence="1" id="KW-0175">Coiled coil</keyword>
<gene>
    <name evidence="3" type="ORF">PsYK624_004390</name>
</gene>
<evidence type="ECO:0008006" key="5">
    <source>
        <dbReference type="Google" id="ProtNLM"/>
    </source>
</evidence>
<keyword evidence="2" id="KW-0732">Signal</keyword>
<evidence type="ECO:0000313" key="3">
    <source>
        <dbReference type="EMBL" id="GJE84363.1"/>
    </source>
</evidence>
<proteinExistence type="predicted"/>
<reference evidence="3 4" key="1">
    <citation type="submission" date="2021-08" db="EMBL/GenBank/DDBJ databases">
        <title>Draft Genome Sequence of Phanerochaete sordida strain YK-624.</title>
        <authorList>
            <person name="Mori T."/>
            <person name="Dohra H."/>
            <person name="Suzuki T."/>
            <person name="Kawagishi H."/>
            <person name="Hirai H."/>
        </authorList>
    </citation>
    <scope>NUCLEOTIDE SEQUENCE [LARGE SCALE GENOMIC DNA]</scope>
    <source>
        <strain evidence="3 4">YK-624</strain>
    </source>
</reference>